<dbReference type="NCBIfam" id="TIGR01145">
    <property type="entry name" value="ATP_synt_delta"/>
    <property type="match status" value="1"/>
</dbReference>
<dbReference type="EMBL" id="SIJK02000012">
    <property type="protein sequence ID" value="MBP1465804.1"/>
    <property type="molecule type" value="Genomic_DNA"/>
</dbReference>
<evidence type="ECO:0000256" key="1">
    <source>
        <dbReference type="ARBA" id="ARBA00004370"/>
    </source>
</evidence>
<reference evidence="9 10" key="1">
    <citation type="submission" date="2021-03" db="EMBL/GenBank/DDBJ databases">
        <authorList>
            <person name="Grouzdev D.S."/>
        </authorList>
    </citation>
    <scope>NUCLEOTIDE SEQUENCE [LARGE SCALE GENOMIC DNA]</scope>
    <source>
        <strain evidence="9 10">M50-1</strain>
    </source>
</reference>
<dbReference type="PANTHER" id="PTHR11910">
    <property type="entry name" value="ATP SYNTHASE DELTA CHAIN"/>
    <property type="match status" value="1"/>
</dbReference>
<dbReference type="RefSeq" id="WP_135477834.1">
    <property type="nucleotide sequence ID" value="NZ_SIJK02000012.1"/>
</dbReference>
<dbReference type="InterPro" id="IPR000711">
    <property type="entry name" value="ATPase_OSCP/dsu"/>
</dbReference>
<keyword evidence="2 8" id="KW-0813">Transport</keyword>
<keyword evidence="3 8" id="KW-0375">Hydrogen ion transport</keyword>
<organism evidence="9 10">
    <name type="scientific">Candidatus Chloroploca mongolica</name>
    <dbReference type="NCBI Taxonomy" id="2528176"/>
    <lineage>
        <taxon>Bacteria</taxon>
        <taxon>Bacillati</taxon>
        <taxon>Chloroflexota</taxon>
        <taxon>Chloroflexia</taxon>
        <taxon>Chloroflexales</taxon>
        <taxon>Chloroflexineae</taxon>
        <taxon>Oscillochloridaceae</taxon>
        <taxon>Candidatus Chloroploca</taxon>
    </lineage>
</organism>
<comment type="function">
    <text evidence="8">F(1)F(0) ATP synthase produces ATP from ADP in the presence of a proton or sodium gradient. F-type ATPases consist of two structural domains, F(1) containing the extramembraneous catalytic core and F(0) containing the membrane proton channel, linked together by a central stalk and a peripheral stalk. During catalysis, ATP synthesis in the catalytic domain of F(1) is coupled via a rotary mechanism of the central stalk subunits to proton translocation.</text>
</comment>
<keyword evidence="10" id="KW-1185">Reference proteome</keyword>
<evidence type="ECO:0000313" key="10">
    <source>
        <dbReference type="Proteomes" id="UP001193081"/>
    </source>
</evidence>
<proteinExistence type="inferred from homology"/>
<accession>A0ABS4D8R0</accession>
<comment type="caution">
    <text evidence="9">The sequence shown here is derived from an EMBL/GenBank/DDBJ whole genome shotgun (WGS) entry which is preliminary data.</text>
</comment>
<gene>
    <name evidence="8 9" type="primary">atpH</name>
    <name evidence="9" type="ORF">EYB53_008810</name>
</gene>
<evidence type="ECO:0000256" key="7">
    <source>
        <dbReference type="ARBA" id="ARBA00023310"/>
    </source>
</evidence>
<keyword evidence="6 8" id="KW-0139">CF(1)</keyword>
<dbReference type="Proteomes" id="UP001193081">
    <property type="component" value="Unassembled WGS sequence"/>
</dbReference>
<keyword evidence="4 8" id="KW-0406">Ion transport</keyword>
<comment type="function">
    <text evidence="8">This protein is part of the stalk that links CF(0) to CF(1). It either transmits conformational changes from CF(0) to CF(1) or is implicated in proton conduction.</text>
</comment>
<sequence length="163" mass="17029">MATTVDARAIASTLYDALIGTAVEQLQLAAPKLAKVSGGELAKQIDAALPPQALPQVRNFLLGLAREGLLDQLDDIVTAFTAFASGAPEATLDAMVTSAVELSSAQQAKILAELKERYGTGVVVSFAVDPTLIGGLIIRVGDQVLDNSLRTRLSVLQRNMLAG</sequence>
<evidence type="ECO:0000256" key="6">
    <source>
        <dbReference type="ARBA" id="ARBA00023196"/>
    </source>
</evidence>
<evidence type="ECO:0000256" key="5">
    <source>
        <dbReference type="ARBA" id="ARBA00023136"/>
    </source>
</evidence>
<protein>
    <recommendedName>
        <fullName evidence="8">ATP synthase subunit delta</fullName>
    </recommendedName>
    <alternativeName>
        <fullName evidence="8">ATP synthase F(1) sector subunit delta</fullName>
    </alternativeName>
    <alternativeName>
        <fullName evidence="8">F-type ATPase subunit delta</fullName>
        <shortName evidence="8">F-ATPase subunit delta</shortName>
    </alternativeName>
</protein>
<dbReference type="InterPro" id="IPR020781">
    <property type="entry name" value="ATPase_OSCP/d_CS"/>
</dbReference>
<name>A0ABS4D8R0_9CHLR</name>
<evidence type="ECO:0000256" key="8">
    <source>
        <dbReference type="HAMAP-Rule" id="MF_01416"/>
    </source>
</evidence>
<dbReference type="HAMAP" id="MF_01416">
    <property type="entry name" value="ATP_synth_delta_bact"/>
    <property type="match status" value="1"/>
</dbReference>
<keyword evidence="5 8" id="KW-0472">Membrane</keyword>
<dbReference type="PROSITE" id="PS00389">
    <property type="entry name" value="ATPASE_DELTA"/>
    <property type="match status" value="1"/>
</dbReference>
<keyword evidence="7 8" id="KW-0066">ATP synthesis</keyword>
<keyword evidence="8" id="KW-1003">Cell membrane</keyword>
<evidence type="ECO:0000256" key="4">
    <source>
        <dbReference type="ARBA" id="ARBA00023065"/>
    </source>
</evidence>
<evidence type="ECO:0000256" key="2">
    <source>
        <dbReference type="ARBA" id="ARBA00022448"/>
    </source>
</evidence>
<comment type="subunit">
    <text evidence="8">F-type ATPases have 2 components, F(1) - the catalytic core - and F(0) - the membrane proton channel. F(1) has five subunits: alpha(3), beta(3), gamma(1), delta(1), epsilon(1). F(0) has three main subunits: a(1), b(2) and c(10-14). The alpha and beta chains form an alternating ring which encloses part of the gamma chain. F(1) is attached to F(0) by a central stalk formed by the gamma and epsilon chains, while a peripheral stalk is formed by the delta and b chains.</text>
</comment>
<evidence type="ECO:0000256" key="3">
    <source>
        <dbReference type="ARBA" id="ARBA00022781"/>
    </source>
</evidence>
<evidence type="ECO:0000313" key="9">
    <source>
        <dbReference type="EMBL" id="MBP1465804.1"/>
    </source>
</evidence>
<dbReference type="Pfam" id="PF00213">
    <property type="entry name" value="OSCP"/>
    <property type="match status" value="1"/>
</dbReference>
<comment type="similarity">
    <text evidence="8">Belongs to the ATPase delta chain family.</text>
</comment>
<comment type="subcellular location">
    <subcellularLocation>
        <location evidence="8">Cell membrane</location>
        <topology evidence="8">Peripheral membrane protein</topology>
    </subcellularLocation>
    <subcellularLocation>
        <location evidence="1">Membrane</location>
    </subcellularLocation>
</comment>